<dbReference type="GO" id="GO:0043657">
    <property type="term" value="C:host cell"/>
    <property type="evidence" value="ECO:0007669"/>
    <property type="project" value="UniProtKB-SubCell"/>
</dbReference>
<evidence type="ECO:0000256" key="2">
    <source>
        <dbReference type="ARBA" id="ARBA00004550"/>
    </source>
</evidence>
<dbReference type="SMART" id="SM00335">
    <property type="entry name" value="ANX"/>
    <property type="match status" value="4"/>
</dbReference>
<dbReference type="FunFam" id="1.10.220.10:FF:000002">
    <property type="entry name" value="Annexin"/>
    <property type="match status" value="1"/>
</dbReference>
<dbReference type="GO" id="GO:0005576">
    <property type="term" value="C:extracellular region"/>
    <property type="evidence" value="ECO:0007669"/>
    <property type="project" value="UniProtKB-SubCell"/>
</dbReference>
<evidence type="ECO:0000313" key="13">
    <source>
        <dbReference type="Proteomes" id="UP000593567"/>
    </source>
</evidence>
<keyword evidence="5 11" id="KW-0106">Calcium</keyword>
<keyword evidence="13" id="KW-1185">Reference proteome</keyword>
<comment type="subcellular location">
    <subcellularLocation>
        <location evidence="1">Host cell</location>
    </subcellularLocation>
    <subcellularLocation>
        <location evidence="2">Secreted</location>
        <location evidence="2">Extracellular exosome</location>
    </subcellularLocation>
    <subcellularLocation>
        <location evidence="10">Tegument</location>
    </subcellularLocation>
</comment>
<evidence type="ECO:0000256" key="7">
    <source>
        <dbReference type="ARBA" id="ARBA00023302"/>
    </source>
</evidence>
<evidence type="ECO:0000313" key="12">
    <source>
        <dbReference type="EMBL" id="KAF6021017.1"/>
    </source>
</evidence>
<evidence type="ECO:0000256" key="10">
    <source>
        <dbReference type="ARBA" id="ARBA00060393"/>
    </source>
</evidence>
<dbReference type="PRINTS" id="PR00196">
    <property type="entry name" value="ANNEXIN"/>
</dbReference>
<name>A0A7J7J578_BUGNE</name>
<dbReference type="SUPFAM" id="SSF47874">
    <property type="entry name" value="Annexin"/>
    <property type="match status" value="1"/>
</dbReference>
<comment type="function">
    <text evidence="9">Involved in reproduction of the worm. Involved in host-parasite interaction. Delivered into the host cell by means of parasite exosomes. Binds to acidic phospholipid membranes in a calcium-dependent manner in vitro. Causes aggregation of liposomes in the presence of calcium, but not in its absence. Likely to promote membrane fusion. May provide structural integrity within the tegument.</text>
</comment>
<keyword evidence="6 11" id="KW-0041">Annexin</keyword>
<dbReference type="InterPro" id="IPR018502">
    <property type="entry name" value="Annexin_repeat"/>
</dbReference>
<protein>
    <recommendedName>
        <fullName evidence="11">Annexin</fullName>
    </recommendedName>
</protein>
<proteinExistence type="inferred from homology"/>
<dbReference type="Pfam" id="PF00191">
    <property type="entry name" value="Annexin"/>
    <property type="match status" value="4"/>
</dbReference>
<dbReference type="FunFam" id="1.10.220.10:FF:000003">
    <property type="entry name" value="Annexin"/>
    <property type="match status" value="1"/>
</dbReference>
<keyword evidence="7 11" id="KW-0111">Calcium/phospholipid-binding</keyword>
<dbReference type="GO" id="GO:0005886">
    <property type="term" value="C:plasma membrane"/>
    <property type="evidence" value="ECO:0007669"/>
    <property type="project" value="TreeGrafter"/>
</dbReference>
<organism evidence="12 13">
    <name type="scientific">Bugula neritina</name>
    <name type="common">Brown bryozoan</name>
    <name type="synonym">Sertularia neritina</name>
    <dbReference type="NCBI Taxonomy" id="10212"/>
    <lineage>
        <taxon>Eukaryota</taxon>
        <taxon>Metazoa</taxon>
        <taxon>Spiralia</taxon>
        <taxon>Lophotrochozoa</taxon>
        <taxon>Bryozoa</taxon>
        <taxon>Gymnolaemata</taxon>
        <taxon>Cheilostomatida</taxon>
        <taxon>Flustrina</taxon>
        <taxon>Buguloidea</taxon>
        <taxon>Bugulidae</taxon>
        <taxon>Bugula</taxon>
    </lineage>
</organism>
<evidence type="ECO:0000256" key="6">
    <source>
        <dbReference type="ARBA" id="ARBA00023216"/>
    </source>
</evidence>
<accession>A0A7J7J578</accession>
<evidence type="ECO:0000256" key="1">
    <source>
        <dbReference type="ARBA" id="ARBA00004340"/>
    </source>
</evidence>
<dbReference type="FunFam" id="1.10.220.10:FF:000001">
    <property type="entry name" value="Annexin"/>
    <property type="match status" value="1"/>
</dbReference>
<reference evidence="12" key="1">
    <citation type="submission" date="2020-06" db="EMBL/GenBank/DDBJ databases">
        <title>Draft genome of Bugula neritina, a colonial animal packing powerful symbionts and potential medicines.</title>
        <authorList>
            <person name="Rayko M."/>
        </authorList>
    </citation>
    <scope>NUCLEOTIDE SEQUENCE [LARGE SCALE GENOMIC DNA]</scope>
    <source>
        <strain evidence="12">Kwan_BN1</strain>
    </source>
</reference>
<dbReference type="InterPro" id="IPR018252">
    <property type="entry name" value="Annexin_repeat_CS"/>
</dbReference>
<dbReference type="GO" id="GO:0005737">
    <property type="term" value="C:cytoplasm"/>
    <property type="evidence" value="ECO:0007669"/>
    <property type="project" value="TreeGrafter"/>
</dbReference>
<evidence type="ECO:0000256" key="5">
    <source>
        <dbReference type="ARBA" id="ARBA00022837"/>
    </source>
</evidence>
<dbReference type="InterPro" id="IPR001464">
    <property type="entry name" value="Annexin"/>
</dbReference>
<comment type="domain">
    <text evidence="11">A pair of annexin repeats may form one binding site for calcium and phospholipid.</text>
</comment>
<comment type="similarity">
    <text evidence="3 11">Belongs to the annexin family.</text>
</comment>
<dbReference type="PROSITE" id="PS51897">
    <property type="entry name" value="ANNEXIN_2"/>
    <property type="match status" value="4"/>
</dbReference>
<dbReference type="AlphaFoldDB" id="A0A7J7J578"/>
<dbReference type="GO" id="GO:0005634">
    <property type="term" value="C:nucleus"/>
    <property type="evidence" value="ECO:0007669"/>
    <property type="project" value="TreeGrafter"/>
</dbReference>
<dbReference type="FunFam" id="1.10.220.10:FF:000004">
    <property type="entry name" value="Annexin"/>
    <property type="match status" value="1"/>
</dbReference>
<dbReference type="Proteomes" id="UP000593567">
    <property type="component" value="Unassembled WGS sequence"/>
</dbReference>
<dbReference type="GO" id="GO:0001786">
    <property type="term" value="F:phosphatidylserine binding"/>
    <property type="evidence" value="ECO:0007669"/>
    <property type="project" value="TreeGrafter"/>
</dbReference>
<comment type="function">
    <text evidence="8">Calcium/phospholipid-binding protein which promotes membrane fusion and is involved in exocytosis.</text>
</comment>
<dbReference type="InterPro" id="IPR037104">
    <property type="entry name" value="Annexin_sf"/>
</dbReference>
<gene>
    <name evidence="12" type="ORF">EB796_020664</name>
</gene>
<dbReference type="Gene3D" id="1.10.220.10">
    <property type="entry name" value="Annexin"/>
    <property type="match status" value="4"/>
</dbReference>
<dbReference type="GO" id="GO:0005544">
    <property type="term" value="F:calcium-dependent phospholipid binding"/>
    <property type="evidence" value="ECO:0007669"/>
    <property type="project" value="UniProtKB-KW"/>
</dbReference>
<dbReference type="PANTHER" id="PTHR10502:SF239">
    <property type="entry name" value="ANNEXIN A7"/>
    <property type="match status" value="1"/>
</dbReference>
<dbReference type="PANTHER" id="PTHR10502">
    <property type="entry name" value="ANNEXIN"/>
    <property type="match status" value="1"/>
</dbReference>
<comment type="caution">
    <text evidence="12">The sequence shown here is derived from an EMBL/GenBank/DDBJ whole genome shotgun (WGS) entry which is preliminary data.</text>
</comment>
<evidence type="ECO:0000256" key="3">
    <source>
        <dbReference type="ARBA" id="ARBA00007831"/>
    </source>
</evidence>
<evidence type="ECO:0000256" key="11">
    <source>
        <dbReference type="RuleBase" id="RU003540"/>
    </source>
</evidence>
<evidence type="ECO:0000256" key="4">
    <source>
        <dbReference type="ARBA" id="ARBA00022737"/>
    </source>
</evidence>
<dbReference type="GO" id="GO:0005509">
    <property type="term" value="F:calcium ion binding"/>
    <property type="evidence" value="ECO:0007669"/>
    <property type="project" value="InterPro"/>
</dbReference>
<dbReference type="PROSITE" id="PS00223">
    <property type="entry name" value="ANNEXIN_1"/>
    <property type="match status" value="1"/>
</dbReference>
<keyword evidence="4 11" id="KW-0677">Repeat</keyword>
<evidence type="ECO:0000256" key="8">
    <source>
        <dbReference type="ARBA" id="ARBA00037210"/>
    </source>
</evidence>
<dbReference type="GO" id="GO:0012506">
    <property type="term" value="C:vesicle membrane"/>
    <property type="evidence" value="ECO:0007669"/>
    <property type="project" value="TreeGrafter"/>
</dbReference>
<dbReference type="OrthoDB" id="37886at2759"/>
<dbReference type="EMBL" id="VXIV02003139">
    <property type="protein sequence ID" value="KAF6021017.1"/>
    <property type="molecule type" value="Genomic_DNA"/>
</dbReference>
<sequence>MEVQEGTVKPHPNFNAEADAETLRKAMKGLGTDEDALTSVLAARSSSQRLEIVKTFKTMFGKDLISELSSELSSHYRSVCTGLCLSPPDFDATIIKKAIKGAGTDEAALIEILCTRTNHEIHALNESYKRLYHKKLEQDLIDDTSGHFKRLLVSLVQGNRDESVEIDQAKVSNDASQLYAAGEKKLGTDESKFNAILVARSYAHLRAVFAAYRSTTGKDIEDSIKSEMSGDLEDGMLTIVRSVKDRPSLFAKVLYKSMKGAGTKDERLLRVIVSRCEIDMVQIKQAFQRDYKQSLADFISVSISYSCCIKLKYI</sequence>
<evidence type="ECO:0000256" key="9">
    <source>
        <dbReference type="ARBA" id="ARBA00059330"/>
    </source>
</evidence>